<evidence type="ECO:0000256" key="9">
    <source>
        <dbReference type="SAM" id="Phobius"/>
    </source>
</evidence>
<feature type="transmembrane region" description="Helical" evidence="9">
    <location>
        <begin position="6"/>
        <end position="25"/>
    </location>
</feature>
<evidence type="ECO:0000256" key="1">
    <source>
        <dbReference type="ARBA" id="ARBA00004651"/>
    </source>
</evidence>
<evidence type="ECO:0000256" key="7">
    <source>
        <dbReference type="ARBA" id="ARBA00023136"/>
    </source>
</evidence>
<evidence type="ECO:0000256" key="4">
    <source>
        <dbReference type="ARBA" id="ARBA00022692"/>
    </source>
</evidence>
<dbReference type="Pfam" id="PF04093">
    <property type="entry name" value="MreD"/>
    <property type="match status" value="1"/>
</dbReference>
<feature type="transmembrane region" description="Helical" evidence="9">
    <location>
        <begin position="104"/>
        <end position="126"/>
    </location>
</feature>
<comment type="function">
    <text evidence="8">Involved in formation of the rod shape of the cell. May also contribute to regulation of formation of penicillin-binding proteins.</text>
</comment>
<evidence type="ECO:0000313" key="10">
    <source>
        <dbReference type="EMBL" id="USF87414.1"/>
    </source>
</evidence>
<dbReference type="KEGG" id="eps:L0Y14_15045"/>
<evidence type="ECO:0000256" key="3">
    <source>
        <dbReference type="ARBA" id="ARBA00022475"/>
    </source>
</evidence>
<keyword evidence="7 8" id="KW-0472">Membrane</keyword>
<keyword evidence="4 9" id="KW-0812">Transmembrane</keyword>
<gene>
    <name evidence="10" type="primary">mreD</name>
    <name evidence="10" type="ORF">L0Y14_15045</name>
</gene>
<evidence type="ECO:0000256" key="2">
    <source>
        <dbReference type="ARBA" id="ARBA00007776"/>
    </source>
</evidence>
<keyword evidence="6 9" id="KW-1133">Transmembrane helix</keyword>
<feature type="transmembrane region" description="Helical" evidence="9">
    <location>
        <begin position="132"/>
        <end position="152"/>
    </location>
</feature>
<dbReference type="GO" id="GO:0008360">
    <property type="term" value="P:regulation of cell shape"/>
    <property type="evidence" value="ECO:0007669"/>
    <property type="project" value="UniProtKB-UniRule"/>
</dbReference>
<evidence type="ECO:0000256" key="6">
    <source>
        <dbReference type="ARBA" id="ARBA00022989"/>
    </source>
</evidence>
<accession>A0A9J6ZX47</accession>
<feature type="transmembrane region" description="Helical" evidence="9">
    <location>
        <begin position="74"/>
        <end position="92"/>
    </location>
</feature>
<dbReference type="RefSeq" id="WP_005962801.1">
    <property type="nucleotide sequence ID" value="NZ_CP090569.1"/>
</dbReference>
<dbReference type="InterPro" id="IPR007227">
    <property type="entry name" value="Cell_shape_determining_MreD"/>
</dbReference>
<comment type="similarity">
    <text evidence="2 8">Belongs to the MreD family.</text>
</comment>
<keyword evidence="3 8" id="KW-1003">Cell membrane</keyword>
<keyword evidence="8" id="KW-0997">Cell inner membrane</keyword>
<dbReference type="EMBL" id="CP090569">
    <property type="protein sequence ID" value="USF87414.1"/>
    <property type="molecule type" value="Genomic_DNA"/>
</dbReference>
<dbReference type="GO" id="GO:0005886">
    <property type="term" value="C:plasma membrane"/>
    <property type="evidence" value="ECO:0007669"/>
    <property type="project" value="UniProtKB-SubCell"/>
</dbReference>
<reference evidence="10" key="1">
    <citation type="journal article" date="2022" name="Mol. Ecol. Resour.">
        <title>The complete and closed genome of the facultative generalist Candidatus Endoriftia persephone from deep-sea hydrothermal vents.</title>
        <authorList>
            <person name="de Oliveira A.L."/>
            <person name="Srivastava A."/>
            <person name="Espada-Hinojosa S."/>
            <person name="Bright M."/>
        </authorList>
    </citation>
    <scope>NUCLEOTIDE SEQUENCE</scope>
    <source>
        <strain evidence="10">Tica-EPR-9o50.N</strain>
    </source>
</reference>
<keyword evidence="5 8" id="KW-0133">Cell shape</keyword>
<dbReference type="PANTHER" id="PTHR37484:SF1">
    <property type="entry name" value="ROD SHAPE-DETERMINING PROTEIN MRED"/>
    <property type="match status" value="1"/>
</dbReference>
<dbReference type="AlphaFoldDB" id="A0A9J6ZX47"/>
<name>A0A9J6ZX47_9GAMM</name>
<comment type="subcellular location">
    <subcellularLocation>
        <location evidence="8">Cell inner membrane</location>
    </subcellularLocation>
    <subcellularLocation>
        <location evidence="1">Cell membrane</location>
        <topology evidence="1">Multi-pass membrane protein</topology>
    </subcellularLocation>
</comment>
<protein>
    <recommendedName>
        <fullName evidence="8">Rod shape-determining protein MreD</fullName>
    </recommendedName>
</protein>
<evidence type="ECO:0000313" key="11">
    <source>
        <dbReference type="Proteomes" id="UP001056649"/>
    </source>
</evidence>
<dbReference type="PIRSF" id="PIRSF018472">
    <property type="entry name" value="MreD_proteobac"/>
    <property type="match status" value="1"/>
</dbReference>
<dbReference type="NCBIfam" id="TIGR03426">
    <property type="entry name" value="shape_MreD"/>
    <property type="match status" value="1"/>
</dbReference>
<organism evidence="10 11">
    <name type="scientific">Candidatus Endoriftia persephonae</name>
    <dbReference type="NCBI Taxonomy" id="393765"/>
    <lineage>
        <taxon>Bacteria</taxon>
        <taxon>Pseudomonadati</taxon>
        <taxon>Pseudomonadota</taxon>
        <taxon>Gammaproteobacteria</taxon>
        <taxon>Chromatiales</taxon>
        <taxon>Sedimenticolaceae</taxon>
        <taxon>Candidatus Endoriftia</taxon>
    </lineage>
</organism>
<sequence>MNANVQGRLYIAHLTLAFGFVLAVMPMPDWASNFRPQWVTLILIYWCMALPERVNVGTGWLAGLLLDVLSGSLLGQHALALAVVSFLTLNIYQRVRVLPLRQQMFTIMILLLVEKLLALWATAAAGYPAPTLWYWAAPLVGMLLWPWIYIILRDVRRRFHVS</sequence>
<dbReference type="InterPro" id="IPR026034">
    <property type="entry name" value="MreD_proteobac"/>
</dbReference>
<evidence type="ECO:0000256" key="8">
    <source>
        <dbReference type="PIRNR" id="PIRNR018472"/>
    </source>
</evidence>
<evidence type="ECO:0000256" key="5">
    <source>
        <dbReference type="ARBA" id="ARBA00022960"/>
    </source>
</evidence>
<dbReference type="PANTHER" id="PTHR37484">
    <property type="entry name" value="ROD SHAPE-DETERMINING PROTEIN MRED"/>
    <property type="match status" value="1"/>
</dbReference>
<keyword evidence="11" id="KW-1185">Reference proteome</keyword>
<dbReference type="Proteomes" id="UP001056649">
    <property type="component" value="Chromosome"/>
</dbReference>
<proteinExistence type="inferred from homology"/>